<evidence type="ECO:0000259" key="1">
    <source>
        <dbReference type="PROSITE" id="PS50887"/>
    </source>
</evidence>
<gene>
    <name evidence="2" type="ORF">SAMN04489760_12143</name>
</gene>
<dbReference type="SMART" id="SM00267">
    <property type="entry name" value="GGDEF"/>
    <property type="match status" value="1"/>
</dbReference>
<accession>A0A1H7ZB32</accession>
<dbReference type="Pfam" id="PF13426">
    <property type="entry name" value="PAS_9"/>
    <property type="match status" value="1"/>
</dbReference>
<dbReference type="InterPro" id="IPR043128">
    <property type="entry name" value="Rev_trsase/Diguanyl_cyclase"/>
</dbReference>
<dbReference type="STRING" id="43775.SAMN04489760_12143"/>
<keyword evidence="3" id="KW-1185">Reference proteome</keyword>
<dbReference type="GO" id="GO:0003824">
    <property type="term" value="F:catalytic activity"/>
    <property type="evidence" value="ECO:0007669"/>
    <property type="project" value="UniProtKB-ARBA"/>
</dbReference>
<dbReference type="InterPro" id="IPR000014">
    <property type="entry name" value="PAS"/>
</dbReference>
<evidence type="ECO:0000313" key="2">
    <source>
        <dbReference type="EMBL" id="SEM55194.1"/>
    </source>
</evidence>
<dbReference type="SUPFAM" id="SSF55073">
    <property type="entry name" value="Nucleotide cyclase"/>
    <property type="match status" value="1"/>
</dbReference>
<dbReference type="RefSeq" id="WP_093884130.1">
    <property type="nucleotide sequence ID" value="NZ_FOBS01000021.1"/>
</dbReference>
<dbReference type="InterPro" id="IPR000160">
    <property type="entry name" value="GGDEF_dom"/>
</dbReference>
<dbReference type="InterPro" id="IPR052163">
    <property type="entry name" value="DGC-Regulatory_Protein"/>
</dbReference>
<feature type="domain" description="GGDEF" evidence="1">
    <location>
        <begin position="194"/>
        <end position="327"/>
    </location>
</feature>
<dbReference type="CDD" id="cd01949">
    <property type="entry name" value="GGDEF"/>
    <property type="match status" value="1"/>
</dbReference>
<dbReference type="FunFam" id="3.30.70.270:FF:000001">
    <property type="entry name" value="Diguanylate cyclase domain protein"/>
    <property type="match status" value="1"/>
</dbReference>
<dbReference type="NCBIfam" id="TIGR00254">
    <property type="entry name" value="GGDEF"/>
    <property type="match status" value="1"/>
</dbReference>
<dbReference type="PROSITE" id="PS50887">
    <property type="entry name" value="GGDEF"/>
    <property type="match status" value="1"/>
</dbReference>
<dbReference type="InterPro" id="IPR029787">
    <property type="entry name" value="Nucleotide_cyclase"/>
</dbReference>
<dbReference type="PANTHER" id="PTHR46663:SF3">
    <property type="entry name" value="SLL0267 PROTEIN"/>
    <property type="match status" value="1"/>
</dbReference>
<dbReference type="AlphaFoldDB" id="A0A1H7ZB32"/>
<dbReference type="Proteomes" id="UP000198744">
    <property type="component" value="Unassembled WGS sequence"/>
</dbReference>
<dbReference type="Gene3D" id="3.30.450.20">
    <property type="entry name" value="PAS domain"/>
    <property type="match status" value="1"/>
</dbReference>
<sequence length="370" mass="41235">MVSGIGNSFQLHSINPKENGISDFSPVIFEALGFGVVIVDADTHCIVYANSKIYGIGGYSEGALIGHACHGLLCPAEAENCPITEEGQSVDNSERILVRADGTRLSIIKTAVPMTLEGKNYLIESIVDNSERKQIQSELTKANECLQKEIVKRKQIQDRIEHLAYHDHLTGLANRLLFKEQLDHAVSLSSRMANKLAIMFLDLDGFKMINDTMGHAIGDQLLKEVSNRLVNIVRKSDVVARIGGDEFVIMIGNQGNVESIRLVAEKILNSFREPFKLNGHDYFLTTSIGVAIYPTDGENADILIRNADIAMYKAKEKGRNQYLLWTPGMKTNGNEPAKLGSQRYRIIERKEMDSYYSPQMQCHEVESLAF</sequence>
<dbReference type="SUPFAM" id="SSF55785">
    <property type="entry name" value="PYP-like sensor domain (PAS domain)"/>
    <property type="match status" value="1"/>
</dbReference>
<dbReference type="Gene3D" id="3.30.70.270">
    <property type="match status" value="1"/>
</dbReference>
<evidence type="ECO:0000313" key="3">
    <source>
        <dbReference type="Proteomes" id="UP000198744"/>
    </source>
</evidence>
<reference evidence="2 3" key="1">
    <citation type="submission" date="2016-10" db="EMBL/GenBank/DDBJ databases">
        <authorList>
            <person name="de Groot N.N."/>
        </authorList>
    </citation>
    <scope>NUCLEOTIDE SEQUENCE [LARGE SCALE GENOMIC DNA]</scope>
    <source>
        <strain evidence="2 3">DSM 8423</strain>
    </source>
</reference>
<protein>
    <submittedName>
        <fullName evidence="2">Diguanylate cyclase (GGDEF) domain-containing protein</fullName>
    </submittedName>
</protein>
<dbReference type="Pfam" id="PF00990">
    <property type="entry name" value="GGDEF"/>
    <property type="match status" value="1"/>
</dbReference>
<dbReference type="EMBL" id="FOBS01000021">
    <property type="protein sequence ID" value="SEM55194.1"/>
    <property type="molecule type" value="Genomic_DNA"/>
</dbReference>
<organism evidence="2 3">
    <name type="scientific">Syntrophus gentianae</name>
    <dbReference type="NCBI Taxonomy" id="43775"/>
    <lineage>
        <taxon>Bacteria</taxon>
        <taxon>Pseudomonadati</taxon>
        <taxon>Thermodesulfobacteriota</taxon>
        <taxon>Syntrophia</taxon>
        <taxon>Syntrophales</taxon>
        <taxon>Syntrophaceae</taxon>
        <taxon>Syntrophus</taxon>
    </lineage>
</organism>
<name>A0A1H7ZB32_9BACT</name>
<dbReference type="OrthoDB" id="9812034at2"/>
<dbReference type="InterPro" id="IPR035965">
    <property type="entry name" value="PAS-like_dom_sf"/>
</dbReference>
<proteinExistence type="predicted"/>
<dbReference type="PANTHER" id="PTHR46663">
    <property type="entry name" value="DIGUANYLATE CYCLASE DGCT-RELATED"/>
    <property type="match status" value="1"/>
</dbReference>